<keyword evidence="7" id="KW-1185">Reference proteome</keyword>
<evidence type="ECO:0000256" key="2">
    <source>
        <dbReference type="ARBA" id="ARBA00009410"/>
    </source>
</evidence>
<dbReference type="Pfam" id="PF01266">
    <property type="entry name" value="DAO"/>
    <property type="match status" value="1"/>
</dbReference>
<dbReference type="InterPro" id="IPR006076">
    <property type="entry name" value="FAD-dep_OxRdtase"/>
</dbReference>
<dbReference type="InterPro" id="IPR036188">
    <property type="entry name" value="FAD/NAD-bd_sf"/>
</dbReference>
<protein>
    <submittedName>
        <fullName evidence="6">TIGR03364 family FAD-dependent oxidoreductase</fullName>
    </submittedName>
</protein>
<organism evidence="6 7">
    <name type="scientific">Marinibaculum pumilum</name>
    <dbReference type="NCBI Taxonomy" id="1766165"/>
    <lineage>
        <taxon>Bacteria</taxon>
        <taxon>Pseudomonadati</taxon>
        <taxon>Pseudomonadota</taxon>
        <taxon>Alphaproteobacteria</taxon>
        <taxon>Rhodospirillales</taxon>
        <taxon>Rhodospirillaceae</taxon>
        <taxon>Marinibaculum</taxon>
    </lineage>
</organism>
<comment type="similarity">
    <text evidence="2">Belongs to the DadA oxidoreductase family.</text>
</comment>
<evidence type="ECO:0000256" key="1">
    <source>
        <dbReference type="ARBA" id="ARBA00001974"/>
    </source>
</evidence>
<evidence type="ECO:0000256" key="3">
    <source>
        <dbReference type="ARBA" id="ARBA00022630"/>
    </source>
</evidence>
<dbReference type="Proteomes" id="UP001595528">
    <property type="component" value="Unassembled WGS sequence"/>
</dbReference>
<dbReference type="PANTHER" id="PTHR13847">
    <property type="entry name" value="SARCOSINE DEHYDROGENASE-RELATED"/>
    <property type="match status" value="1"/>
</dbReference>
<keyword evidence="4" id="KW-0560">Oxidoreductase</keyword>
<keyword evidence="3" id="KW-0285">Flavoprotein</keyword>
<evidence type="ECO:0000313" key="6">
    <source>
        <dbReference type="EMBL" id="MFC3227685.1"/>
    </source>
</evidence>
<dbReference type="EMBL" id="JBHRTR010000025">
    <property type="protein sequence ID" value="MFC3227685.1"/>
    <property type="molecule type" value="Genomic_DNA"/>
</dbReference>
<dbReference type="InterPro" id="IPR017741">
    <property type="entry name" value="FAD-dependent_OxRdtase_HpnW"/>
</dbReference>
<evidence type="ECO:0000256" key="4">
    <source>
        <dbReference type="ARBA" id="ARBA00023002"/>
    </source>
</evidence>
<evidence type="ECO:0000313" key="7">
    <source>
        <dbReference type="Proteomes" id="UP001595528"/>
    </source>
</evidence>
<gene>
    <name evidence="6" type="ORF">ACFOGJ_10610</name>
</gene>
<comment type="cofactor">
    <cofactor evidence="1">
        <name>FAD</name>
        <dbReference type="ChEBI" id="CHEBI:57692"/>
    </cofactor>
</comment>
<comment type="caution">
    <text evidence="6">The sequence shown here is derived from an EMBL/GenBank/DDBJ whole genome shotgun (WGS) entry which is preliminary data.</text>
</comment>
<dbReference type="RefSeq" id="WP_379900062.1">
    <property type="nucleotide sequence ID" value="NZ_JBHRTR010000025.1"/>
</dbReference>
<name>A0ABV7KZU9_9PROT</name>
<proteinExistence type="inferred from homology"/>
<accession>A0ABV7KZU9</accession>
<dbReference type="Gene3D" id="3.50.50.60">
    <property type="entry name" value="FAD/NAD(P)-binding domain"/>
    <property type="match status" value="1"/>
</dbReference>
<feature type="domain" description="FAD dependent oxidoreductase" evidence="5">
    <location>
        <begin position="4"/>
        <end position="373"/>
    </location>
</feature>
<reference evidence="7" key="1">
    <citation type="journal article" date="2019" name="Int. J. Syst. Evol. Microbiol.">
        <title>The Global Catalogue of Microorganisms (GCM) 10K type strain sequencing project: providing services to taxonomists for standard genome sequencing and annotation.</title>
        <authorList>
            <consortium name="The Broad Institute Genomics Platform"/>
            <consortium name="The Broad Institute Genome Sequencing Center for Infectious Disease"/>
            <person name="Wu L."/>
            <person name="Ma J."/>
        </authorList>
    </citation>
    <scope>NUCLEOTIDE SEQUENCE [LARGE SCALE GENOMIC DNA]</scope>
    <source>
        <strain evidence="7">KCTC 42964</strain>
    </source>
</reference>
<dbReference type="Gene3D" id="3.30.9.10">
    <property type="entry name" value="D-Amino Acid Oxidase, subunit A, domain 2"/>
    <property type="match status" value="1"/>
</dbReference>
<dbReference type="PANTHER" id="PTHR13847:SF286">
    <property type="entry name" value="D-AMINO ACID DEHYDROGENASE"/>
    <property type="match status" value="1"/>
</dbReference>
<dbReference type="SUPFAM" id="SSF51905">
    <property type="entry name" value="FAD/NAD(P)-binding domain"/>
    <property type="match status" value="1"/>
</dbReference>
<sequence>MKADLVIVGAGIVGLAHALAAARRGLQVVVIDRDRAANGASIRNFGFVTVTGQRAGQVHERAMRARDIWLEVVAETGLPVLQIGLLVAAHSPEAVAVLEAFRATEMGEGCALLTAEEARIHCPPLAQSGLAAALWSPHERRVEAREALPAIARWLAERHGVSFRFGCTALAAEPAGDGWRLETNAGPAEAGALAVCTGDAFQGPFADRIAGFGLTRCKLQMSRLDAATGRIPDLPCAVMSDTSLVRYDGYARLPEAAALRRRLEQEVPETLAHGVHLICVQSADGSIVVGDSHDYGDTLDPFFRREVEALYLDELRRTLELPPLLPTESWIGVYASHPDHVAIVDTPAQGARIAIVTSGTGMSTAFAIGEEVVAGLFD</sequence>
<evidence type="ECO:0000259" key="5">
    <source>
        <dbReference type="Pfam" id="PF01266"/>
    </source>
</evidence>
<dbReference type="NCBIfam" id="TIGR03364">
    <property type="entry name" value="HpnW_proposed"/>
    <property type="match status" value="1"/>
</dbReference>